<dbReference type="SMART" id="SM00028">
    <property type="entry name" value="TPR"/>
    <property type="match status" value="2"/>
</dbReference>
<dbReference type="GO" id="GO:0031012">
    <property type="term" value="C:extracellular matrix"/>
    <property type="evidence" value="ECO:0007669"/>
    <property type="project" value="InterPro"/>
</dbReference>
<proteinExistence type="predicted"/>
<dbReference type="AlphaFoldDB" id="H9BWZ2"/>
<dbReference type="InterPro" id="IPR019734">
    <property type="entry name" value="TPR_rpt"/>
</dbReference>
<dbReference type="PROSITE" id="PS50293">
    <property type="entry name" value="TPR_REGION"/>
    <property type="match status" value="1"/>
</dbReference>
<accession>H9BWZ2</accession>
<evidence type="ECO:0000256" key="6">
    <source>
        <dbReference type="ARBA" id="ARBA00022833"/>
    </source>
</evidence>
<evidence type="ECO:0000256" key="2">
    <source>
        <dbReference type="ARBA" id="ARBA00022723"/>
    </source>
</evidence>
<keyword evidence="5 7" id="KW-0802">TPR repeat</keyword>
<keyword evidence="3" id="KW-0677">Repeat</keyword>
<protein>
    <submittedName>
        <fullName evidence="9">TPR repeat-containing protein</fullName>
    </submittedName>
</protein>
<dbReference type="SUPFAM" id="SSF48452">
    <property type="entry name" value="TPR-like"/>
    <property type="match status" value="1"/>
</dbReference>
<evidence type="ECO:0000256" key="5">
    <source>
        <dbReference type="ARBA" id="ARBA00022803"/>
    </source>
</evidence>
<evidence type="ECO:0000256" key="7">
    <source>
        <dbReference type="PROSITE-ProRule" id="PRU00339"/>
    </source>
</evidence>
<sequence>MIKALFLLLVIGFVSFTPQVFAQESETQELFQEANEHFVNGEYKEAIQIYDNILEIVPNNFSTLKMKGVALSNLAQDENLINYHTDSLEQFYTIIQYNQNDVLALTGLGIGFGYLGEYHESKQYFEKALELEPDSVVIKNYLEFADKVIQKYPYTPTEKPIPVIIKPAVIPDWVKNNAGWWSDGLISDDEFVSGIQFLIENGIMEVDPPASSSLSSDSIPDWVKNNAGWWSDDLISDDEFISGIYFMIQNGIIVIHVEKTIQDIENDIEQDFSQFEKYLRDVSKNVADEKRYIEYPNPSFDVIKKFLRDYVKWNFSEEAASAAGSFPNPTYEIVNGTYVIHYKIFVNEQPSGLPLDHVSTFNNSLKFWQQEEFSVNEQLAVVEFSYTNLKSEANVWVTWVIRDLGEGVLGHAHLGKGVVEVALGDYECDGSFQLYDVESVEKIMTHELGHSVGLQHSSDSSNIMYSTLKPKYAYCLFS</sequence>
<feature type="repeat" description="TPR" evidence="7">
    <location>
        <begin position="27"/>
        <end position="60"/>
    </location>
</feature>
<dbReference type="Gene3D" id="1.25.40.10">
    <property type="entry name" value="Tetratricopeptide repeat domain"/>
    <property type="match status" value="1"/>
</dbReference>
<dbReference type="PROSITE" id="PS50005">
    <property type="entry name" value="TPR"/>
    <property type="match status" value="2"/>
</dbReference>
<keyword evidence="4" id="KW-0378">Hydrolase</keyword>
<evidence type="ECO:0000259" key="8">
    <source>
        <dbReference type="Pfam" id="PF00413"/>
    </source>
</evidence>
<dbReference type="InterPro" id="IPR051685">
    <property type="entry name" value="Ycf3/AcsC/BcsC/TPR_MFPF"/>
</dbReference>
<evidence type="ECO:0000313" key="9">
    <source>
        <dbReference type="EMBL" id="AFD03314.1"/>
    </source>
</evidence>
<dbReference type="SUPFAM" id="SSF55486">
    <property type="entry name" value="Metalloproteases ('zincins'), catalytic domain"/>
    <property type="match status" value="1"/>
</dbReference>
<dbReference type="Pfam" id="PF00413">
    <property type="entry name" value="Peptidase_M10"/>
    <property type="match status" value="1"/>
</dbReference>
<dbReference type="PANTHER" id="PTHR44943:SF8">
    <property type="entry name" value="TPR REPEAT-CONTAINING PROTEIN MJ0263"/>
    <property type="match status" value="1"/>
</dbReference>
<name>H9BWZ2_9ARCH</name>
<evidence type="ECO:0000256" key="4">
    <source>
        <dbReference type="ARBA" id="ARBA00022801"/>
    </source>
</evidence>
<keyword evidence="6" id="KW-0862">Zinc</keyword>
<dbReference type="Gene3D" id="3.40.390.10">
    <property type="entry name" value="Collagenase (Catalytic Domain)"/>
    <property type="match status" value="1"/>
</dbReference>
<reference evidence="9" key="1">
    <citation type="submission" date="2011-11" db="EMBL/GenBank/DDBJ databases">
        <title>Construction and analysis of a metagenome of deep-sea sediment.</title>
        <authorList>
            <person name="Huo Y.-Y."/>
            <person name="Cheng H."/>
            <person name="Wu M."/>
        </authorList>
    </citation>
    <scope>NUCLEOTIDE SEQUENCE</scope>
</reference>
<keyword evidence="2" id="KW-0479">Metal-binding</keyword>
<evidence type="ECO:0000256" key="3">
    <source>
        <dbReference type="ARBA" id="ARBA00022737"/>
    </source>
</evidence>
<dbReference type="GO" id="GO:0008270">
    <property type="term" value="F:zinc ion binding"/>
    <property type="evidence" value="ECO:0007669"/>
    <property type="project" value="InterPro"/>
</dbReference>
<dbReference type="InterPro" id="IPR024079">
    <property type="entry name" value="MetalloPept_cat_dom_sf"/>
</dbReference>
<dbReference type="InterPro" id="IPR001818">
    <property type="entry name" value="Pept_M10_metallopeptidase"/>
</dbReference>
<feature type="domain" description="Peptidase M10 metallopeptidase" evidence="8">
    <location>
        <begin position="361"/>
        <end position="469"/>
    </location>
</feature>
<dbReference type="Pfam" id="PF13181">
    <property type="entry name" value="TPR_8"/>
    <property type="match status" value="1"/>
</dbReference>
<dbReference type="PANTHER" id="PTHR44943">
    <property type="entry name" value="CELLULOSE SYNTHASE OPERON PROTEIN C"/>
    <property type="match status" value="1"/>
</dbReference>
<organism evidence="9">
    <name type="scientific">uncultured archaeon W4-93a</name>
    <dbReference type="NCBI Taxonomy" id="1131007"/>
    <lineage>
        <taxon>Archaea</taxon>
        <taxon>environmental samples</taxon>
    </lineage>
</organism>
<dbReference type="InterPro" id="IPR011990">
    <property type="entry name" value="TPR-like_helical_dom_sf"/>
</dbReference>
<dbReference type="GO" id="GO:0006508">
    <property type="term" value="P:proteolysis"/>
    <property type="evidence" value="ECO:0007669"/>
    <property type="project" value="UniProtKB-KW"/>
</dbReference>
<keyword evidence="1" id="KW-0645">Protease</keyword>
<dbReference type="EMBL" id="JQ085821">
    <property type="protein sequence ID" value="AFD03314.1"/>
    <property type="molecule type" value="Genomic_DNA"/>
</dbReference>
<feature type="repeat" description="TPR" evidence="7">
    <location>
        <begin position="102"/>
        <end position="135"/>
    </location>
</feature>
<dbReference type="GO" id="GO:0004222">
    <property type="term" value="F:metalloendopeptidase activity"/>
    <property type="evidence" value="ECO:0007669"/>
    <property type="project" value="InterPro"/>
</dbReference>
<evidence type="ECO:0000256" key="1">
    <source>
        <dbReference type="ARBA" id="ARBA00022670"/>
    </source>
</evidence>